<dbReference type="EMBL" id="JBHSRS010000083">
    <property type="protein sequence ID" value="MFC6283694.1"/>
    <property type="molecule type" value="Genomic_DNA"/>
</dbReference>
<dbReference type="Proteomes" id="UP001596270">
    <property type="component" value="Unassembled WGS sequence"/>
</dbReference>
<gene>
    <name evidence="3" type="ORF">ACFQND_20900</name>
</gene>
<dbReference type="PANTHER" id="PTHR43476">
    <property type="entry name" value="3-(3-HYDROXY-PHENYL)PROPIONATE/3-HYDROXYCINNAMIC ACID HYDROXYLASE"/>
    <property type="match status" value="1"/>
</dbReference>
<feature type="domain" description="FAD-binding" evidence="2">
    <location>
        <begin position="13"/>
        <end position="352"/>
    </location>
</feature>
<dbReference type="PRINTS" id="PR00420">
    <property type="entry name" value="RNGMNOXGNASE"/>
</dbReference>
<evidence type="ECO:0000313" key="3">
    <source>
        <dbReference type="EMBL" id="MFC6283694.1"/>
    </source>
</evidence>
<dbReference type="SUPFAM" id="SSF51905">
    <property type="entry name" value="FAD/NAD(P)-binding domain"/>
    <property type="match status" value="1"/>
</dbReference>
<evidence type="ECO:0000256" key="1">
    <source>
        <dbReference type="ARBA" id="ARBA00023002"/>
    </source>
</evidence>
<accession>A0ABW1U351</accession>
<dbReference type="RefSeq" id="WP_371434358.1">
    <property type="nucleotide sequence ID" value="NZ_JBHSRS010000083.1"/>
</dbReference>
<evidence type="ECO:0000259" key="2">
    <source>
        <dbReference type="Pfam" id="PF01494"/>
    </source>
</evidence>
<name>A0ABW1U351_9BURK</name>
<dbReference type="Pfam" id="PF01494">
    <property type="entry name" value="FAD_binding_3"/>
    <property type="match status" value="1"/>
</dbReference>
<dbReference type="Gene3D" id="3.50.50.60">
    <property type="entry name" value="FAD/NAD(P)-binding domain"/>
    <property type="match status" value="1"/>
</dbReference>
<keyword evidence="4" id="KW-1185">Reference proteome</keyword>
<dbReference type="Gene3D" id="3.30.9.10">
    <property type="entry name" value="D-Amino Acid Oxidase, subunit A, domain 2"/>
    <property type="match status" value="1"/>
</dbReference>
<dbReference type="NCBIfam" id="NF004829">
    <property type="entry name" value="PRK06183.1-3"/>
    <property type="match status" value="1"/>
</dbReference>
<evidence type="ECO:0000313" key="4">
    <source>
        <dbReference type="Proteomes" id="UP001596270"/>
    </source>
</evidence>
<keyword evidence="1" id="KW-0560">Oxidoreductase</keyword>
<protein>
    <submittedName>
        <fullName evidence="3">Bifunctional 3-(3-hydroxy-phenyl)propionate/3-hydroxycinnamic acid hydroxylase</fullName>
    </submittedName>
</protein>
<dbReference type="PANTHER" id="PTHR43476:SF3">
    <property type="entry name" value="FAD-BINDING MONOOXYGENASE"/>
    <property type="match status" value="1"/>
</dbReference>
<dbReference type="InterPro" id="IPR036188">
    <property type="entry name" value="FAD/NAD-bd_sf"/>
</dbReference>
<proteinExistence type="predicted"/>
<dbReference type="InterPro" id="IPR002938">
    <property type="entry name" value="FAD-bd"/>
</dbReference>
<reference evidence="4" key="1">
    <citation type="journal article" date="2019" name="Int. J. Syst. Evol. Microbiol.">
        <title>The Global Catalogue of Microorganisms (GCM) 10K type strain sequencing project: providing services to taxonomists for standard genome sequencing and annotation.</title>
        <authorList>
            <consortium name="The Broad Institute Genomics Platform"/>
            <consortium name="The Broad Institute Genome Sequencing Center for Infectious Disease"/>
            <person name="Wu L."/>
            <person name="Ma J."/>
        </authorList>
    </citation>
    <scope>NUCLEOTIDE SEQUENCE [LARGE SCALE GENOMIC DNA]</scope>
    <source>
        <strain evidence="4">CCUG 39402</strain>
    </source>
</reference>
<sequence>MTAPESAMSSAVVDVAIVGYGPTGATLANLLGQQGLNVVVLEREPAPLDLPRAVHFDGEVARIFQSIGLATEVLHRSRLSAGMKYFNVAGDTLLERKPSPPSGPQGWPNNVIFHQPDLEAVLRDGVGRFENVDVCLNTQVEGIEDRKEHAGILVRDAQTRQTRNVRARWVVGCDGGRSMVRELIGGGMEDMGMHQAWLVIDAVMIREVELPDITIQYCDPERPITYIHVVGQRRRWEIMLMPGDDPETIVRDEALWRLLAPWIKPGDARLERRAIYTFHALIANQWRHERLILAGDAAHLMPPFLGQGLCSGIRDASNLAWKLAAICRDADAKLLDSYCSERRPHVREFVQTAVRLGSIIQTTDPHVAAERDRRMLAGDDEIVNLSPPLGPGAHGGSMSAGTLVRQPLLSDGSRLDDMTGPRFVLCGATLARTRQTQALWALVDTGALAWISDEALSGWLEELGACWVVLRPDRYVLDQATNADALVNLIDRWSEVIRTAAPVSSKLRPEPVLS</sequence>
<comment type="caution">
    <text evidence="3">The sequence shown here is derived from an EMBL/GenBank/DDBJ whole genome shotgun (WGS) entry which is preliminary data.</text>
</comment>
<dbReference type="InterPro" id="IPR050631">
    <property type="entry name" value="PheA/TfdB_FAD_monoxygenase"/>
</dbReference>
<organism evidence="3 4">
    <name type="scientific">Polaromonas aquatica</name>
    <dbReference type="NCBI Taxonomy" id="332657"/>
    <lineage>
        <taxon>Bacteria</taxon>
        <taxon>Pseudomonadati</taxon>
        <taxon>Pseudomonadota</taxon>
        <taxon>Betaproteobacteria</taxon>
        <taxon>Burkholderiales</taxon>
        <taxon>Comamonadaceae</taxon>
        <taxon>Polaromonas</taxon>
    </lineage>
</organism>